<proteinExistence type="predicted"/>
<evidence type="ECO:0000313" key="2">
    <source>
        <dbReference type="Proteomes" id="UP000692954"/>
    </source>
</evidence>
<reference evidence="1" key="1">
    <citation type="submission" date="2021-01" db="EMBL/GenBank/DDBJ databases">
        <authorList>
            <consortium name="Genoscope - CEA"/>
            <person name="William W."/>
        </authorList>
    </citation>
    <scope>NUCLEOTIDE SEQUENCE</scope>
</reference>
<gene>
    <name evidence="1" type="ORF">PSON_ATCC_30995.1.T1180133</name>
</gene>
<accession>A0A8S1QU61</accession>
<evidence type="ECO:0000313" key="1">
    <source>
        <dbReference type="EMBL" id="CAD8118762.1"/>
    </source>
</evidence>
<dbReference type="EMBL" id="CAJJDN010000118">
    <property type="protein sequence ID" value="CAD8118762.1"/>
    <property type="molecule type" value="Genomic_DNA"/>
</dbReference>
<dbReference type="Proteomes" id="UP000692954">
    <property type="component" value="Unassembled WGS sequence"/>
</dbReference>
<organism evidence="1 2">
    <name type="scientific">Paramecium sonneborni</name>
    <dbReference type="NCBI Taxonomy" id="65129"/>
    <lineage>
        <taxon>Eukaryota</taxon>
        <taxon>Sar</taxon>
        <taxon>Alveolata</taxon>
        <taxon>Ciliophora</taxon>
        <taxon>Intramacronucleata</taxon>
        <taxon>Oligohymenophorea</taxon>
        <taxon>Peniculida</taxon>
        <taxon>Parameciidae</taxon>
        <taxon>Paramecium</taxon>
    </lineage>
</organism>
<protein>
    <submittedName>
        <fullName evidence="1">Uncharacterized protein</fullName>
    </submittedName>
</protein>
<name>A0A8S1QU61_9CILI</name>
<dbReference type="AlphaFoldDB" id="A0A8S1QU61"/>
<sequence length="63" mass="7389">MKKKNLFKIFQKRLWQGQKNGKEDLVFPIYLPHILKFQGNGNGNGIWSGNSLTEFFKNLSKNF</sequence>
<comment type="caution">
    <text evidence="1">The sequence shown here is derived from an EMBL/GenBank/DDBJ whole genome shotgun (WGS) entry which is preliminary data.</text>
</comment>
<keyword evidence="2" id="KW-1185">Reference proteome</keyword>